<evidence type="ECO:0000259" key="13">
    <source>
        <dbReference type="PROSITE" id="PS50885"/>
    </source>
</evidence>
<evidence type="ECO:0000256" key="3">
    <source>
        <dbReference type="ARBA" id="ARBA00012438"/>
    </source>
</evidence>
<dbReference type="InterPro" id="IPR005467">
    <property type="entry name" value="His_kinase_dom"/>
</dbReference>
<evidence type="ECO:0000256" key="8">
    <source>
        <dbReference type="ARBA" id="ARBA00022989"/>
    </source>
</evidence>
<dbReference type="Pfam" id="PF00672">
    <property type="entry name" value="HAMP"/>
    <property type="match status" value="1"/>
</dbReference>
<dbReference type="PRINTS" id="PR00344">
    <property type="entry name" value="BCTRLSENSOR"/>
</dbReference>
<feature type="domain" description="HAMP" evidence="13">
    <location>
        <begin position="181"/>
        <end position="235"/>
    </location>
</feature>
<dbReference type="EMBL" id="SACS01000005">
    <property type="protein sequence ID" value="RVU40300.1"/>
    <property type="molecule type" value="Genomic_DNA"/>
</dbReference>
<dbReference type="InterPro" id="IPR036097">
    <property type="entry name" value="HisK_dim/P_sf"/>
</dbReference>
<reference evidence="14 15" key="1">
    <citation type="submission" date="2019-01" db="EMBL/GenBank/DDBJ databases">
        <authorList>
            <person name="Chen W.-M."/>
        </authorList>
    </citation>
    <scope>NUCLEOTIDE SEQUENCE [LARGE SCALE GENOMIC DNA]</scope>
    <source>
        <strain evidence="14 15">KYPC3</strain>
    </source>
</reference>
<dbReference type="CDD" id="cd00082">
    <property type="entry name" value="HisKA"/>
    <property type="match status" value="1"/>
</dbReference>
<protein>
    <recommendedName>
        <fullName evidence="3">histidine kinase</fullName>
        <ecNumber evidence="3">2.7.13.3</ecNumber>
    </recommendedName>
</protein>
<comment type="subcellular location">
    <subcellularLocation>
        <location evidence="2">Membrane</location>
        <topology evidence="2">Multi-pass membrane protein</topology>
    </subcellularLocation>
</comment>
<feature type="transmembrane region" description="Helical" evidence="11">
    <location>
        <begin position="12"/>
        <end position="35"/>
    </location>
</feature>
<evidence type="ECO:0000313" key="15">
    <source>
        <dbReference type="Proteomes" id="UP000283077"/>
    </source>
</evidence>
<keyword evidence="10 11" id="KW-0472">Membrane</keyword>
<sequence>MKFSGLNPFRLLAFRIFAWFWLVLLLTLGGAWLLARGLSDDTEIRRLPHGIAEQLEPLLKSLHKADSIEELAARINRRDRNRWLIVEPEQNQVLNSDILPRNFNQQWLTELSQLNRPRLLIHRKTVLAGPFLVHFKGQHLALYQLRPRPQSPGLDLMSLPDYLLPALLVLVSALASFILALTITKPLRLLQQKNLDFAAGDLTARADAPARRNDEIGELSRGFNLMAAKIGDLLQNQQRLLRDVSHELRSPLTRAQLAIALEQRQGGGAQLPRLQQELERVDQLLGELLTFSRLDAGQYQLQCQDVDLYELIEEIIAVNQLEADQKQLQVSLQGPNPCPLLIEPKLLARAIENVLRNAIKYSPDRAQISFVLSQTATTTTLAIADQGPGIPTDSLEQIFAPFYRVSDSRNSQTGGTGLGLAIAAQVVRQHGGQIAASLPPAGGLCITLTLPPRTAIT</sequence>
<evidence type="ECO:0000256" key="4">
    <source>
        <dbReference type="ARBA" id="ARBA00022553"/>
    </source>
</evidence>
<dbReference type="Gene3D" id="1.10.287.130">
    <property type="match status" value="1"/>
</dbReference>
<evidence type="ECO:0000256" key="9">
    <source>
        <dbReference type="ARBA" id="ARBA00023012"/>
    </source>
</evidence>
<keyword evidence="15" id="KW-1185">Reference proteome</keyword>
<dbReference type="InterPro" id="IPR003660">
    <property type="entry name" value="HAMP_dom"/>
</dbReference>
<dbReference type="InterPro" id="IPR003594">
    <property type="entry name" value="HATPase_dom"/>
</dbReference>
<evidence type="ECO:0000256" key="5">
    <source>
        <dbReference type="ARBA" id="ARBA00022679"/>
    </source>
</evidence>
<evidence type="ECO:0000256" key="6">
    <source>
        <dbReference type="ARBA" id="ARBA00022692"/>
    </source>
</evidence>
<dbReference type="InterPro" id="IPR004358">
    <property type="entry name" value="Sig_transdc_His_kin-like_C"/>
</dbReference>
<dbReference type="GO" id="GO:0005886">
    <property type="term" value="C:plasma membrane"/>
    <property type="evidence" value="ECO:0007669"/>
    <property type="project" value="UniProtKB-ARBA"/>
</dbReference>
<dbReference type="RefSeq" id="WP_127698285.1">
    <property type="nucleotide sequence ID" value="NZ_SACS01000005.1"/>
</dbReference>
<keyword evidence="8 11" id="KW-1133">Transmembrane helix</keyword>
<dbReference type="SUPFAM" id="SSF47384">
    <property type="entry name" value="Homodimeric domain of signal transducing histidine kinase"/>
    <property type="match status" value="1"/>
</dbReference>
<dbReference type="InterPro" id="IPR050428">
    <property type="entry name" value="TCS_sensor_his_kinase"/>
</dbReference>
<dbReference type="Gene3D" id="6.10.340.10">
    <property type="match status" value="1"/>
</dbReference>
<evidence type="ECO:0000256" key="1">
    <source>
        <dbReference type="ARBA" id="ARBA00000085"/>
    </source>
</evidence>
<proteinExistence type="predicted"/>
<dbReference type="Gene3D" id="3.30.565.10">
    <property type="entry name" value="Histidine kinase-like ATPase, C-terminal domain"/>
    <property type="match status" value="1"/>
</dbReference>
<evidence type="ECO:0000256" key="11">
    <source>
        <dbReference type="SAM" id="Phobius"/>
    </source>
</evidence>
<name>A0A437R0P0_9GAMM</name>
<dbReference type="InterPro" id="IPR036890">
    <property type="entry name" value="HATPase_C_sf"/>
</dbReference>
<dbReference type="SMART" id="SM00304">
    <property type="entry name" value="HAMP"/>
    <property type="match status" value="1"/>
</dbReference>
<dbReference type="Pfam" id="PF02518">
    <property type="entry name" value="HATPase_c"/>
    <property type="match status" value="1"/>
</dbReference>
<dbReference type="InterPro" id="IPR003661">
    <property type="entry name" value="HisK_dim/P_dom"/>
</dbReference>
<keyword evidence="9" id="KW-0902">Two-component regulatory system</keyword>
<dbReference type="EC" id="2.7.13.3" evidence="3"/>
<keyword evidence="6 11" id="KW-0812">Transmembrane</keyword>
<dbReference type="PANTHER" id="PTHR45436:SF15">
    <property type="entry name" value="SENSOR HISTIDINE KINASE CUSS"/>
    <property type="match status" value="1"/>
</dbReference>
<dbReference type="FunFam" id="3.30.565.10:FF:000006">
    <property type="entry name" value="Sensor histidine kinase WalK"/>
    <property type="match status" value="1"/>
</dbReference>
<evidence type="ECO:0000313" key="14">
    <source>
        <dbReference type="EMBL" id="RVU40300.1"/>
    </source>
</evidence>
<keyword evidence="5" id="KW-0808">Transferase</keyword>
<dbReference type="OrthoDB" id="9804645at2"/>
<evidence type="ECO:0000256" key="10">
    <source>
        <dbReference type="ARBA" id="ARBA00023136"/>
    </source>
</evidence>
<dbReference type="PANTHER" id="PTHR45436">
    <property type="entry name" value="SENSOR HISTIDINE KINASE YKOH"/>
    <property type="match status" value="1"/>
</dbReference>
<dbReference type="SMART" id="SM00387">
    <property type="entry name" value="HATPase_c"/>
    <property type="match status" value="1"/>
</dbReference>
<dbReference type="PROSITE" id="PS50109">
    <property type="entry name" value="HIS_KIN"/>
    <property type="match status" value="1"/>
</dbReference>
<dbReference type="Proteomes" id="UP000283077">
    <property type="component" value="Unassembled WGS sequence"/>
</dbReference>
<keyword evidence="7" id="KW-0418">Kinase</keyword>
<accession>A0A437R0P0</accession>
<organism evidence="14 15">
    <name type="scientific">Rheinheimera riviphila</name>
    <dbReference type="NCBI Taxonomy" id="1834037"/>
    <lineage>
        <taxon>Bacteria</taxon>
        <taxon>Pseudomonadati</taxon>
        <taxon>Pseudomonadota</taxon>
        <taxon>Gammaproteobacteria</taxon>
        <taxon>Chromatiales</taxon>
        <taxon>Chromatiaceae</taxon>
        <taxon>Rheinheimera</taxon>
    </lineage>
</organism>
<gene>
    <name evidence="14" type="ORF">EOE67_06810</name>
</gene>
<evidence type="ECO:0000256" key="2">
    <source>
        <dbReference type="ARBA" id="ARBA00004141"/>
    </source>
</evidence>
<dbReference type="SUPFAM" id="SSF158472">
    <property type="entry name" value="HAMP domain-like"/>
    <property type="match status" value="1"/>
</dbReference>
<evidence type="ECO:0000256" key="7">
    <source>
        <dbReference type="ARBA" id="ARBA00022777"/>
    </source>
</evidence>
<comment type="caution">
    <text evidence="14">The sequence shown here is derived from an EMBL/GenBank/DDBJ whole genome shotgun (WGS) entry which is preliminary data.</text>
</comment>
<feature type="domain" description="Histidine kinase" evidence="12">
    <location>
        <begin position="243"/>
        <end position="454"/>
    </location>
</feature>
<keyword evidence="4" id="KW-0597">Phosphoprotein</keyword>
<dbReference type="CDD" id="cd06225">
    <property type="entry name" value="HAMP"/>
    <property type="match status" value="1"/>
</dbReference>
<dbReference type="AlphaFoldDB" id="A0A437R0P0"/>
<dbReference type="Pfam" id="PF00512">
    <property type="entry name" value="HisKA"/>
    <property type="match status" value="1"/>
</dbReference>
<feature type="transmembrane region" description="Helical" evidence="11">
    <location>
        <begin position="162"/>
        <end position="183"/>
    </location>
</feature>
<comment type="catalytic activity">
    <reaction evidence="1">
        <text>ATP + protein L-histidine = ADP + protein N-phospho-L-histidine.</text>
        <dbReference type="EC" id="2.7.13.3"/>
    </reaction>
</comment>
<evidence type="ECO:0000259" key="12">
    <source>
        <dbReference type="PROSITE" id="PS50109"/>
    </source>
</evidence>
<dbReference type="PROSITE" id="PS50885">
    <property type="entry name" value="HAMP"/>
    <property type="match status" value="1"/>
</dbReference>
<dbReference type="SMART" id="SM00388">
    <property type="entry name" value="HisKA"/>
    <property type="match status" value="1"/>
</dbReference>
<dbReference type="SUPFAM" id="SSF55874">
    <property type="entry name" value="ATPase domain of HSP90 chaperone/DNA topoisomerase II/histidine kinase"/>
    <property type="match status" value="1"/>
</dbReference>
<dbReference type="GO" id="GO:0000155">
    <property type="term" value="F:phosphorelay sensor kinase activity"/>
    <property type="evidence" value="ECO:0007669"/>
    <property type="project" value="InterPro"/>
</dbReference>